<evidence type="ECO:0000256" key="2">
    <source>
        <dbReference type="ARBA" id="ARBA00022574"/>
    </source>
</evidence>
<reference evidence="5" key="1">
    <citation type="submission" date="2021-04" db="EMBL/GenBank/DDBJ databases">
        <authorList>
            <consortium name="Molecular Ecology Group"/>
        </authorList>
    </citation>
    <scope>NUCLEOTIDE SEQUENCE</scope>
</reference>
<dbReference type="InterPro" id="IPR025956">
    <property type="entry name" value="DYNC1I1/DYNC1I2"/>
</dbReference>
<dbReference type="Pfam" id="PF11540">
    <property type="entry name" value="Dynein_IC2"/>
    <property type="match status" value="1"/>
</dbReference>
<comment type="caution">
    <text evidence="5">The sequence shown here is derived from an EMBL/GenBank/DDBJ whole genome shotgun (WGS) entry which is preliminary data.</text>
</comment>
<name>A0A8S4A5K7_9EUPU</name>
<dbReference type="GO" id="GO:0045503">
    <property type="term" value="F:dynein light chain binding"/>
    <property type="evidence" value="ECO:0007669"/>
    <property type="project" value="TreeGrafter"/>
</dbReference>
<evidence type="ECO:0000313" key="6">
    <source>
        <dbReference type="Proteomes" id="UP000678393"/>
    </source>
</evidence>
<dbReference type="AlphaFoldDB" id="A0A8S4A5K7"/>
<keyword evidence="1" id="KW-0963">Cytoplasm</keyword>
<dbReference type="OrthoDB" id="4189at2759"/>
<dbReference type="GO" id="GO:0005868">
    <property type="term" value="C:cytoplasmic dynein complex"/>
    <property type="evidence" value="ECO:0007669"/>
    <property type="project" value="InterPro"/>
</dbReference>
<keyword evidence="6" id="KW-1185">Reference proteome</keyword>
<dbReference type="GO" id="GO:0010970">
    <property type="term" value="P:transport along microtubule"/>
    <property type="evidence" value="ECO:0007669"/>
    <property type="project" value="TreeGrafter"/>
</dbReference>
<keyword evidence="4" id="KW-0206">Cytoskeleton</keyword>
<dbReference type="PANTHER" id="PTHR12442">
    <property type="entry name" value="DYNEIN INTERMEDIATE CHAIN"/>
    <property type="match status" value="1"/>
</dbReference>
<feature type="non-terminal residue" evidence="5">
    <location>
        <position position="1"/>
    </location>
</feature>
<gene>
    <name evidence="5" type="ORF">CUNI_LOCUS19844</name>
</gene>
<proteinExistence type="predicted"/>
<sequence length="324" mass="36496">SQSSFSQASIDSVTSDPDSVLRDLGIPITDASGQTLVRQSSNTSACSVGDLTMPTIVHTSTRKHNIQLSVAKVNELNIPPCENVTYNKETQTIDLEPLDKDGKRKRANSHGNFGMLDYYGFGSAKFVHPKLQWEDEFFDDMDEVLFYDNAGHTDDDTDSLDVSADISHGHGHHMPHVEPVAPPEVEKKVEEKPQVRELSEEEKKQIMMSEDYQLSVSRAARIMQRMLALNDTGLTIDYSGGDSEGKDDDSLAGEKLKLQQHFFDERWSKRRTITSMGHRHLCYPELLLASYNANEDAPNDPDGVALIWNMKFKNMDPEYIFHCQ</sequence>
<evidence type="ECO:0000256" key="4">
    <source>
        <dbReference type="ARBA" id="ARBA00023212"/>
    </source>
</evidence>
<feature type="non-terminal residue" evidence="5">
    <location>
        <position position="324"/>
    </location>
</feature>
<evidence type="ECO:0000256" key="1">
    <source>
        <dbReference type="ARBA" id="ARBA00022490"/>
    </source>
</evidence>
<dbReference type="EMBL" id="CAJHNH020007002">
    <property type="protein sequence ID" value="CAG5134286.1"/>
    <property type="molecule type" value="Genomic_DNA"/>
</dbReference>
<dbReference type="Proteomes" id="UP000678393">
    <property type="component" value="Unassembled WGS sequence"/>
</dbReference>
<protein>
    <submittedName>
        <fullName evidence="5">Uncharacterized protein</fullName>
    </submittedName>
</protein>
<dbReference type="PANTHER" id="PTHR12442:SF22">
    <property type="entry name" value="CYTOPLASMIC DYNEIN 1 INTERMEDIATE CHAIN-RELATED"/>
    <property type="match status" value="1"/>
</dbReference>
<evidence type="ECO:0000313" key="5">
    <source>
        <dbReference type="EMBL" id="CAG5134286.1"/>
    </source>
</evidence>
<dbReference type="GO" id="GO:0045504">
    <property type="term" value="F:dynein heavy chain binding"/>
    <property type="evidence" value="ECO:0007669"/>
    <property type="project" value="TreeGrafter"/>
</dbReference>
<organism evidence="5 6">
    <name type="scientific">Candidula unifasciata</name>
    <dbReference type="NCBI Taxonomy" id="100452"/>
    <lineage>
        <taxon>Eukaryota</taxon>
        <taxon>Metazoa</taxon>
        <taxon>Spiralia</taxon>
        <taxon>Lophotrochozoa</taxon>
        <taxon>Mollusca</taxon>
        <taxon>Gastropoda</taxon>
        <taxon>Heterobranchia</taxon>
        <taxon>Euthyneura</taxon>
        <taxon>Panpulmonata</taxon>
        <taxon>Eupulmonata</taxon>
        <taxon>Stylommatophora</taxon>
        <taxon>Helicina</taxon>
        <taxon>Helicoidea</taxon>
        <taxon>Geomitridae</taxon>
        <taxon>Candidula</taxon>
    </lineage>
</organism>
<dbReference type="InterPro" id="IPR050687">
    <property type="entry name" value="Dynein_IC"/>
</dbReference>
<keyword evidence="2" id="KW-0853">WD repeat</keyword>
<keyword evidence="3" id="KW-0677">Repeat</keyword>
<evidence type="ECO:0000256" key="3">
    <source>
        <dbReference type="ARBA" id="ARBA00022737"/>
    </source>
</evidence>
<accession>A0A8S4A5K7</accession>